<proteinExistence type="predicted"/>
<gene>
    <name evidence="3" type="ORF">B840_02235</name>
</gene>
<evidence type="ECO:0000256" key="1">
    <source>
        <dbReference type="SAM" id="MobiDB-lite"/>
    </source>
</evidence>
<protein>
    <recommendedName>
        <fullName evidence="5">Anti-sigma-D factor RsdA sigma factor binding region domain-containing protein</fullName>
    </recommendedName>
</protein>
<dbReference type="EMBL" id="CP007790">
    <property type="protein sequence ID" value="AJK68075.1"/>
    <property type="molecule type" value="Genomic_DNA"/>
</dbReference>
<feature type="compositionally biased region" description="Low complexity" evidence="1">
    <location>
        <begin position="196"/>
        <end position="234"/>
    </location>
</feature>
<dbReference type="STRING" id="1224162.B840_02235"/>
<accession>A0A0B6TR59</accession>
<keyword evidence="2" id="KW-0472">Membrane</keyword>
<evidence type="ECO:0008006" key="5">
    <source>
        <dbReference type="Google" id="ProtNLM"/>
    </source>
</evidence>
<keyword evidence="2" id="KW-1133">Transmembrane helix</keyword>
<dbReference type="RefSeq" id="WP_052491058.1">
    <property type="nucleotide sequence ID" value="NZ_CP007790.1"/>
</dbReference>
<feature type="compositionally biased region" description="Pro residues" evidence="1">
    <location>
        <begin position="235"/>
        <end position="279"/>
    </location>
</feature>
<dbReference type="Proteomes" id="UP000031928">
    <property type="component" value="Chromosome"/>
</dbReference>
<evidence type="ECO:0000313" key="4">
    <source>
        <dbReference type="Proteomes" id="UP000031928"/>
    </source>
</evidence>
<keyword evidence="4" id="KW-1185">Reference proteome</keyword>
<reference evidence="3 4" key="1">
    <citation type="submission" date="2014-05" db="EMBL/GenBank/DDBJ databases">
        <title>Complete genome sequence of Corynebacterium marinum DSM 44953.</title>
        <authorList>
            <person name="Schaffert L."/>
            <person name="Albersmeier A."/>
            <person name="Kalinowski J."/>
            <person name="Ruckert C."/>
        </authorList>
    </citation>
    <scope>NUCLEOTIDE SEQUENCE [LARGE SCALE GENOMIC DNA]</scope>
    <source>
        <strain evidence="3 4">DSM 44953</strain>
    </source>
</reference>
<feature type="region of interest" description="Disordered" evidence="1">
    <location>
        <begin position="191"/>
        <end position="287"/>
    </location>
</feature>
<evidence type="ECO:0000313" key="3">
    <source>
        <dbReference type="EMBL" id="AJK68075.1"/>
    </source>
</evidence>
<evidence type="ECO:0000256" key="2">
    <source>
        <dbReference type="SAM" id="Phobius"/>
    </source>
</evidence>
<sequence>MKRHQKDADVGDITTQLEPLVDDDAFLTALSRGTDPSDGDDELAALLLELREDVERQMPPAPLIEGADEAPVVISLAARRRARNGRPFLAGLLGAAAATLVIAGSGSLLYSATPDSPLWGLSSTLFSDRAAVVELAGTLEEIDSRAAEGDMDGTRQLLDEARRVLQDLQNTPADRPAQQPAPRAPGVTATTTVILPGEPGSAAPEAPVTETVTETTVRTETATATATVTETVSPSPAPLRPNPLPVPVEPAPTPRPVDPLPADPAPVDPSPVDPAPTLAPPQIQVPE</sequence>
<dbReference type="KEGG" id="cmq:B840_02235"/>
<keyword evidence="2" id="KW-0812">Transmembrane</keyword>
<dbReference type="AlphaFoldDB" id="A0A0B6TR59"/>
<organism evidence="3 4">
    <name type="scientific">Corynebacterium marinum DSM 44953</name>
    <dbReference type="NCBI Taxonomy" id="1224162"/>
    <lineage>
        <taxon>Bacteria</taxon>
        <taxon>Bacillati</taxon>
        <taxon>Actinomycetota</taxon>
        <taxon>Actinomycetes</taxon>
        <taxon>Mycobacteriales</taxon>
        <taxon>Corynebacteriaceae</taxon>
        <taxon>Corynebacterium</taxon>
    </lineage>
</organism>
<dbReference type="HOGENOM" id="CLU_068401_0_0_11"/>
<name>A0A0B6TR59_9CORY</name>
<feature type="transmembrane region" description="Helical" evidence="2">
    <location>
        <begin position="88"/>
        <end position="110"/>
    </location>
</feature>